<feature type="domain" description="Zn(2)-C6 fungal-type" evidence="9">
    <location>
        <begin position="17"/>
        <end position="47"/>
    </location>
</feature>
<evidence type="ECO:0000313" key="11">
    <source>
        <dbReference type="Proteomes" id="UP000738359"/>
    </source>
</evidence>
<dbReference type="Proteomes" id="UP000738359">
    <property type="component" value="Unassembled WGS sequence"/>
</dbReference>
<feature type="region of interest" description="Disordered" evidence="8">
    <location>
        <begin position="878"/>
        <end position="903"/>
    </location>
</feature>
<dbReference type="SMART" id="SM00906">
    <property type="entry name" value="Fungal_trans"/>
    <property type="match status" value="1"/>
</dbReference>
<dbReference type="Pfam" id="PF04082">
    <property type="entry name" value="Fungal_trans"/>
    <property type="match status" value="1"/>
</dbReference>
<feature type="compositionally biased region" description="Low complexity" evidence="8">
    <location>
        <begin position="119"/>
        <end position="134"/>
    </location>
</feature>
<evidence type="ECO:0000256" key="4">
    <source>
        <dbReference type="ARBA" id="ARBA00023015"/>
    </source>
</evidence>
<dbReference type="SUPFAM" id="SSF57701">
    <property type="entry name" value="Zn2/Cys6 DNA-binding domain"/>
    <property type="match status" value="1"/>
</dbReference>
<dbReference type="GO" id="GO:0005634">
    <property type="term" value="C:nucleus"/>
    <property type="evidence" value="ECO:0007669"/>
    <property type="project" value="UniProtKB-SubCell"/>
</dbReference>
<evidence type="ECO:0000259" key="9">
    <source>
        <dbReference type="PROSITE" id="PS50048"/>
    </source>
</evidence>
<dbReference type="PANTHER" id="PTHR31313">
    <property type="entry name" value="TY1 ENHANCER ACTIVATOR"/>
    <property type="match status" value="1"/>
</dbReference>
<keyword evidence="2" id="KW-0479">Metal-binding</keyword>
<dbReference type="SMART" id="SM00066">
    <property type="entry name" value="GAL4"/>
    <property type="match status" value="1"/>
</dbReference>
<dbReference type="Pfam" id="PF00172">
    <property type="entry name" value="Zn_clus"/>
    <property type="match status" value="1"/>
</dbReference>
<feature type="region of interest" description="Disordered" evidence="8">
    <location>
        <begin position="692"/>
        <end position="769"/>
    </location>
</feature>
<name>A0A9P6J964_MORAP</name>
<dbReference type="CDD" id="cd12148">
    <property type="entry name" value="fungal_TF_MHR"/>
    <property type="match status" value="1"/>
</dbReference>
<keyword evidence="6" id="KW-0804">Transcription</keyword>
<dbReference type="OrthoDB" id="39175at2759"/>
<keyword evidence="5" id="KW-0238">DNA-binding</keyword>
<reference evidence="10" key="1">
    <citation type="journal article" date="2020" name="Fungal Divers.">
        <title>Resolving the Mortierellaceae phylogeny through synthesis of multi-gene phylogenetics and phylogenomics.</title>
        <authorList>
            <person name="Vandepol N."/>
            <person name="Liber J."/>
            <person name="Desiro A."/>
            <person name="Na H."/>
            <person name="Kennedy M."/>
            <person name="Barry K."/>
            <person name="Grigoriev I.V."/>
            <person name="Miller A.N."/>
            <person name="O'Donnell K."/>
            <person name="Stajich J.E."/>
            <person name="Bonito G."/>
        </authorList>
    </citation>
    <scope>NUCLEOTIDE SEQUENCE</scope>
    <source>
        <strain evidence="10">CK1249</strain>
    </source>
</reference>
<dbReference type="Gene3D" id="4.10.240.10">
    <property type="entry name" value="Zn(2)-C6 fungal-type DNA-binding domain"/>
    <property type="match status" value="1"/>
</dbReference>
<keyword evidence="7" id="KW-0539">Nucleus</keyword>
<dbReference type="InterPro" id="IPR051615">
    <property type="entry name" value="Transcr_Regulatory_Elem"/>
</dbReference>
<dbReference type="GO" id="GO:0006351">
    <property type="term" value="P:DNA-templated transcription"/>
    <property type="evidence" value="ECO:0007669"/>
    <property type="project" value="InterPro"/>
</dbReference>
<dbReference type="InterPro" id="IPR001138">
    <property type="entry name" value="Zn2Cys6_DnaBD"/>
</dbReference>
<evidence type="ECO:0000256" key="8">
    <source>
        <dbReference type="SAM" id="MobiDB-lite"/>
    </source>
</evidence>
<evidence type="ECO:0000256" key="6">
    <source>
        <dbReference type="ARBA" id="ARBA00023163"/>
    </source>
</evidence>
<keyword evidence="4" id="KW-0805">Transcription regulation</keyword>
<evidence type="ECO:0000256" key="5">
    <source>
        <dbReference type="ARBA" id="ARBA00023125"/>
    </source>
</evidence>
<keyword evidence="3" id="KW-0862">Zinc</keyword>
<dbReference type="PANTHER" id="PTHR31313:SF78">
    <property type="entry name" value="TRANSCRIPTION FACTOR DOMAIN-CONTAINING PROTEIN"/>
    <property type="match status" value="1"/>
</dbReference>
<evidence type="ECO:0000256" key="2">
    <source>
        <dbReference type="ARBA" id="ARBA00022723"/>
    </source>
</evidence>
<keyword evidence="11" id="KW-1185">Reference proteome</keyword>
<feature type="compositionally biased region" description="Low complexity" evidence="8">
    <location>
        <begin position="702"/>
        <end position="722"/>
    </location>
</feature>
<evidence type="ECO:0000256" key="3">
    <source>
        <dbReference type="ARBA" id="ARBA00022833"/>
    </source>
</evidence>
<comment type="subcellular location">
    <subcellularLocation>
        <location evidence="1">Nucleus</location>
    </subcellularLocation>
</comment>
<dbReference type="GO" id="GO:0003677">
    <property type="term" value="F:DNA binding"/>
    <property type="evidence" value="ECO:0007669"/>
    <property type="project" value="UniProtKB-KW"/>
</dbReference>
<feature type="region of interest" description="Disordered" evidence="8">
    <location>
        <begin position="79"/>
        <end position="150"/>
    </location>
</feature>
<sequence length="1023" mass="113432">MSSQEQLDAKRRRVSRACDTCRRKKVRCDGLQPSCTNCTTFGFQCTFNDSAKKRGPPKGYIEALENRLHRMENLLGGLVQTGDRPKADLDSWKEEEDDDLDSADAAWVPHSPDTPLVPALSSHHSSSESALSESKGLGSDSMASPDPDFDILPYDRDARKKINELSDNMDAMTLDDGGFIKYLGNSSGIDLLQKNQILKNGHVMVPVQMKEHQKWLVEKDAAVQQMASEMPLPPKDLAEHLLDCCWSYVHPHMPVLHKPTFMRQYRNPDPEKRPAHVLIISMFAVASRYSDHPEITGHGHDPEEFGDEYFSRAKRLVDYEYELPRQSTIQALLLMVVYRFTSAKSGGRVWVMLGMATRMAQDLGMHRNSSRWHLPPLETEIRKRLWWACYVLDRWCSASMGRPLAIDDNDCDVDLPSAVEQDWADADGNAASPHENNDKVKEESSFALRYFVETIKLSNILGQILQRVYAAKTRTHGPARVSSTVAELDTTLTKWLLALPPDLRYNHQAVAAGTAKVSQWVATIHSFYYVVLILLHRPYMVPTSPTKAKISESMPSLNICISAANSITYLTGKMAEDGTLKHAWNFTTYELFTSSLIHLTNSASMDIRLQAQARDNFVKNMAYMKILGARWFNAAKFGMALEDLMCAHLNFDEYKPEGRSMEPVTIAKMGDDAGTKYPIILRDVHHPSGGSLLFAPKGFGAPQTPSSTVSTPTSSPSNSTIPHPEATDTKQDAGDSDLSCSRDSSMEPTANSTPPQSRPMKKNRKPASQRNSLLYAAQCSAPSPPSSGAPPTAAIPDQPSFTFASLSTPGMFVQGQAFMDYEQMMAQQQELQQLQQQQQQQQQHQQQQSQPALPAVFTANPLFSCPYALQDRTAQQSGNLASALQSQQQKQQSLQQQQQQPQAQSFLPLQPLEQQNLYAVGLSSQPTPERQTSNGSDFSNSGLSTIDAAAAYNFSSNGLQSGPTSAIPSGPVDYSTLSLFPQQDNGTQDANMVAVPNPFCGMPSTIDWDEWNQYIATAGLQKF</sequence>
<dbReference type="AlphaFoldDB" id="A0A9P6J964"/>
<evidence type="ECO:0000256" key="7">
    <source>
        <dbReference type="ARBA" id="ARBA00023242"/>
    </source>
</evidence>
<comment type="caution">
    <text evidence="10">The sequence shown here is derived from an EMBL/GenBank/DDBJ whole genome shotgun (WGS) entry which is preliminary data.</text>
</comment>
<dbReference type="CDD" id="cd00067">
    <property type="entry name" value="GAL4"/>
    <property type="match status" value="1"/>
</dbReference>
<dbReference type="PROSITE" id="PS50048">
    <property type="entry name" value="ZN2_CY6_FUNGAL_2"/>
    <property type="match status" value="1"/>
</dbReference>
<dbReference type="InterPro" id="IPR007219">
    <property type="entry name" value="XnlR_reg_dom"/>
</dbReference>
<feature type="compositionally biased region" description="Polar residues" evidence="8">
    <location>
        <begin position="738"/>
        <end position="755"/>
    </location>
</feature>
<evidence type="ECO:0000313" key="10">
    <source>
        <dbReference type="EMBL" id="KAF9965067.1"/>
    </source>
</evidence>
<dbReference type="GO" id="GO:0008270">
    <property type="term" value="F:zinc ion binding"/>
    <property type="evidence" value="ECO:0007669"/>
    <property type="project" value="InterPro"/>
</dbReference>
<dbReference type="EMBL" id="JAAAHY010000291">
    <property type="protein sequence ID" value="KAF9965067.1"/>
    <property type="molecule type" value="Genomic_DNA"/>
</dbReference>
<organism evidence="10 11">
    <name type="scientific">Mortierella alpina</name>
    <name type="common">Oleaginous fungus</name>
    <name type="synonym">Mortierella renispora</name>
    <dbReference type="NCBI Taxonomy" id="64518"/>
    <lineage>
        <taxon>Eukaryota</taxon>
        <taxon>Fungi</taxon>
        <taxon>Fungi incertae sedis</taxon>
        <taxon>Mucoromycota</taxon>
        <taxon>Mortierellomycotina</taxon>
        <taxon>Mortierellomycetes</taxon>
        <taxon>Mortierellales</taxon>
        <taxon>Mortierellaceae</taxon>
        <taxon>Mortierella</taxon>
    </lineage>
</organism>
<dbReference type="GO" id="GO:0000981">
    <property type="term" value="F:DNA-binding transcription factor activity, RNA polymerase II-specific"/>
    <property type="evidence" value="ECO:0007669"/>
    <property type="project" value="InterPro"/>
</dbReference>
<feature type="compositionally biased region" description="Basic and acidic residues" evidence="8">
    <location>
        <begin position="83"/>
        <end position="92"/>
    </location>
</feature>
<feature type="compositionally biased region" description="Acidic residues" evidence="8">
    <location>
        <begin position="93"/>
        <end position="102"/>
    </location>
</feature>
<gene>
    <name evidence="10" type="ORF">BGZ70_005467</name>
</gene>
<evidence type="ECO:0000256" key="1">
    <source>
        <dbReference type="ARBA" id="ARBA00004123"/>
    </source>
</evidence>
<dbReference type="CDD" id="cd15486">
    <property type="entry name" value="ZIP_Sip4"/>
    <property type="match status" value="1"/>
</dbReference>
<dbReference type="PROSITE" id="PS00463">
    <property type="entry name" value="ZN2_CY6_FUNGAL_1"/>
    <property type="match status" value="1"/>
</dbReference>
<proteinExistence type="predicted"/>
<protein>
    <recommendedName>
        <fullName evidence="9">Zn(2)-C6 fungal-type domain-containing protein</fullName>
    </recommendedName>
</protein>
<accession>A0A9P6J964</accession>
<dbReference type="InterPro" id="IPR036864">
    <property type="entry name" value="Zn2-C6_fun-type_DNA-bd_sf"/>
</dbReference>